<keyword evidence="4" id="KW-1185">Reference proteome</keyword>
<dbReference type="InterPro" id="IPR013410">
    <property type="entry name" value="CRISPR-assoc_RAMP_Cmr4"/>
</dbReference>
<evidence type="ECO:0000313" key="4">
    <source>
        <dbReference type="Proteomes" id="UP000643672"/>
    </source>
</evidence>
<gene>
    <name evidence="3" type="ORF">THERMOS_300</name>
</gene>
<dbReference type="GO" id="GO:0051607">
    <property type="term" value="P:defense response to virus"/>
    <property type="evidence" value="ECO:0007669"/>
    <property type="project" value="UniProtKB-KW"/>
</dbReference>
<comment type="caution">
    <text evidence="3">The sequence shown here is derived from an EMBL/GenBank/DDBJ whole genome shotgun (WGS) entry which is preliminary data.</text>
</comment>
<dbReference type="EMBL" id="CAESAQ020000020">
    <property type="protein sequence ID" value="CAB5495473.1"/>
    <property type="molecule type" value="Genomic_DNA"/>
</dbReference>
<proteinExistence type="predicted"/>
<keyword evidence="1" id="KW-0051">Antiviral defense</keyword>
<sequence length="271" mass="30579">MTNNAIIGFTAETFIHSGCGQSQGAIDQPFAREQATNYPYIPGSSLKGAFRDYSRVDNFDTDEIFGKSDEAGNLLVSDLRLLLLPVRSLTSAYKWVTCPHILGRLARDLDRSKTTSNNFERLCTHAKIGTQGFDGKKLFLEELSFQGKDINIDDKLFEVLTNLCDVIEDKDRVVIIEDDDFNWFAGNALSIQTRNKLDENKATVKGALWHEENLPPDTIMYCLLGDRNTEKQAVKDIVKKISKDKYLQTGGNETVGMGWFKMQEYKKGVEQ</sequence>
<dbReference type="Proteomes" id="UP000643672">
    <property type="component" value="Unassembled WGS sequence"/>
</dbReference>
<dbReference type="NCBIfam" id="TIGR02580">
    <property type="entry name" value="cas_RAMP_Cmr4"/>
    <property type="match status" value="1"/>
</dbReference>
<dbReference type="PANTHER" id="PTHR36700:SF1">
    <property type="entry name" value="CRISPR SYSTEM CMR SUBUNIT CMR4"/>
    <property type="match status" value="1"/>
</dbReference>
<dbReference type="RefSeq" id="WP_202762585.1">
    <property type="nucleotide sequence ID" value="NZ_CAESAQ020000020.1"/>
</dbReference>
<dbReference type="InterPro" id="IPR005537">
    <property type="entry name" value="RAMP_III_fam"/>
</dbReference>
<organism evidence="3 4">
    <name type="scientific">Bathymodiolus thermophilus thioautotrophic gill symbiont</name>
    <dbReference type="NCBI Taxonomy" id="2360"/>
    <lineage>
        <taxon>Bacteria</taxon>
        <taxon>Pseudomonadati</taxon>
        <taxon>Pseudomonadota</taxon>
        <taxon>Gammaproteobacteria</taxon>
        <taxon>sulfur-oxidizing symbionts</taxon>
    </lineage>
</organism>
<evidence type="ECO:0000259" key="2">
    <source>
        <dbReference type="Pfam" id="PF03787"/>
    </source>
</evidence>
<dbReference type="Pfam" id="PF03787">
    <property type="entry name" value="RAMPs"/>
    <property type="match status" value="1"/>
</dbReference>
<evidence type="ECO:0000313" key="3">
    <source>
        <dbReference type="EMBL" id="CAB5495473.1"/>
    </source>
</evidence>
<protein>
    <submittedName>
        <fullName evidence="3">CRISPR-associated RAMP Cmr4</fullName>
    </submittedName>
</protein>
<accession>A0A8H9CF97</accession>
<reference evidence="3 4" key="1">
    <citation type="submission" date="2020-05" db="EMBL/GenBank/DDBJ databases">
        <authorList>
            <person name="Petersen J."/>
            <person name="Sayavedra L."/>
        </authorList>
    </citation>
    <scope>NUCLEOTIDE SEQUENCE [LARGE SCALE GENOMIC DNA]</scope>
    <source>
        <strain evidence="3">B thermophilus SOXS</strain>
    </source>
</reference>
<dbReference type="PANTHER" id="PTHR36700">
    <property type="entry name" value="CRISPR SYSTEM CMR SUBUNIT CMR4"/>
    <property type="match status" value="1"/>
</dbReference>
<evidence type="ECO:0000256" key="1">
    <source>
        <dbReference type="ARBA" id="ARBA00023118"/>
    </source>
</evidence>
<feature type="domain" description="CRISPR type III-associated protein" evidence="2">
    <location>
        <begin position="9"/>
        <end position="261"/>
    </location>
</feature>
<name>A0A8H9CF97_9GAMM</name>
<dbReference type="AlphaFoldDB" id="A0A8H9CF97"/>